<reference evidence="2" key="2">
    <citation type="submission" date="2023-02" db="EMBL/GenBank/DDBJ databases">
        <authorList>
            <person name="Swenson N.G."/>
            <person name="Wegrzyn J.L."/>
            <person name="Mcevoy S.L."/>
        </authorList>
    </citation>
    <scope>NUCLEOTIDE SEQUENCE</scope>
    <source>
        <strain evidence="2">91603</strain>
        <tissue evidence="2">Leaf</tissue>
    </source>
</reference>
<evidence type="ECO:0000313" key="2">
    <source>
        <dbReference type="EMBL" id="KAI9170171.1"/>
    </source>
</evidence>
<protein>
    <submittedName>
        <fullName evidence="2">Uncharacterized protein</fullName>
    </submittedName>
</protein>
<keyword evidence="3" id="KW-1185">Reference proteome</keyword>
<dbReference type="AlphaFoldDB" id="A0AAD5INS1"/>
<gene>
    <name evidence="2" type="ORF">LWI28_023665</name>
</gene>
<dbReference type="Proteomes" id="UP001064489">
    <property type="component" value="Chromosome 7"/>
</dbReference>
<evidence type="ECO:0000313" key="3">
    <source>
        <dbReference type="Proteomes" id="UP001064489"/>
    </source>
</evidence>
<evidence type="ECO:0000256" key="1">
    <source>
        <dbReference type="SAM" id="MobiDB-lite"/>
    </source>
</evidence>
<comment type="caution">
    <text evidence="2">The sequence shown here is derived from an EMBL/GenBank/DDBJ whole genome shotgun (WGS) entry which is preliminary data.</text>
</comment>
<name>A0AAD5INS1_ACENE</name>
<feature type="region of interest" description="Disordered" evidence="1">
    <location>
        <begin position="37"/>
        <end position="87"/>
    </location>
</feature>
<sequence length="120" mass="13141">MIMHNAFAPTWLRWHSGLQRLEVLLVKSRGRHPSALIVGSSQPTTFPSPVVPADRPSKVDMEKDTGYTTAHSIDLPPRASSQSRGHSQDEVLTWFKTACPGGCLRAMSSMPVDILVTMAT</sequence>
<organism evidence="2 3">
    <name type="scientific">Acer negundo</name>
    <name type="common">Box elder</name>
    <dbReference type="NCBI Taxonomy" id="4023"/>
    <lineage>
        <taxon>Eukaryota</taxon>
        <taxon>Viridiplantae</taxon>
        <taxon>Streptophyta</taxon>
        <taxon>Embryophyta</taxon>
        <taxon>Tracheophyta</taxon>
        <taxon>Spermatophyta</taxon>
        <taxon>Magnoliopsida</taxon>
        <taxon>eudicotyledons</taxon>
        <taxon>Gunneridae</taxon>
        <taxon>Pentapetalae</taxon>
        <taxon>rosids</taxon>
        <taxon>malvids</taxon>
        <taxon>Sapindales</taxon>
        <taxon>Sapindaceae</taxon>
        <taxon>Hippocastanoideae</taxon>
        <taxon>Acereae</taxon>
        <taxon>Acer</taxon>
    </lineage>
</organism>
<dbReference type="EMBL" id="JAJSOW010000104">
    <property type="protein sequence ID" value="KAI9170171.1"/>
    <property type="molecule type" value="Genomic_DNA"/>
</dbReference>
<accession>A0AAD5INS1</accession>
<feature type="compositionally biased region" description="Basic and acidic residues" evidence="1">
    <location>
        <begin position="55"/>
        <end position="65"/>
    </location>
</feature>
<reference evidence="2" key="1">
    <citation type="journal article" date="2022" name="Plant J.">
        <title>Strategies of tolerance reflected in two North American maple genomes.</title>
        <authorList>
            <person name="McEvoy S.L."/>
            <person name="Sezen U.U."/>
            <person name="Trouern-Trend A."/>
            <person name="McMahon S.M."/>
            <person name="Schaberg P.G."/>
            <person name="Yang J."/>
            <person name="Wegrzyn J.L."/>
            <person name="Swenson N.G."/>
        </authorList>
    </citation>
    <scope>NUCLEOTIDE SEQUENCE</scope>
    <source>
        <strain evidence="2">91603</strain>
    </source>
</reference>
<proteinExistence type="predicted"/>